<feature type="repeat" description="Pumilio" evidence="3">
    <location>
        <begin position="503"/>
        <end position="538"/>
    </location>
</feature>
<dbReference type="GO" id="GO:0000288">
    <property type="term" value="P:nuclear-transcribed mRNA catabolic process, deadenylation-dependent decay"/>
    <property type="evidence" value="ECO:0007669"/>
    <property type="project" value="TreeGrafter"/>
</dbReference>
<feature type="compositionally biased region" description="Low complexity" evidence="4">
    <location>
        <begin position="874"/>
        <end position="884"/>
    </location>
</feature>
<dbReference type="InterPro" id="IPR011989">
    <property type="entry name" value="ARM-like"/>
</dbReference>
<feature type="region of interest" description="Disordered" evidence="4">
    <location>
        <begin position="316"/>
        <end position="360"/>
    </location>
</feature>
<comment type="caution">
    <text evidence="6">The sequence shown here is derived from an EMBL/GenBank/DDBJ whole genome shotgun (WGS) entry which is preliminary data.</text>
</comment>
<feature type="compositionally biased region" description="Polar residues" evidence="4">
    <location>
        <begin position="123"/>
        <end position="149"/>
    </location>
</feature>
<feature type="compositionally biased region" description="Low complexity" evidence="4">
    <location>
        <begin position="855"/>
        <end position="866"/>
    </location>
</feature>
<feature type="repeat" description="Pumilio" evidence="3">
    <location>
        <begin position="575"/>
        <end position="610"/>
    </location>
</feature>
<dbReference type="InterPro" id="IPR016024">
    <property type="entry name" value="ARM-type_fold"/>
</dbReference>
<dbReference type="Pfam" id="PF00806">
    <property type="entry name" value="PUF"/>
    <property type="match status" value="8"/>
</dbReference>
<evidence type="ECO:0000256" key="4">
    <source>
        <dbReference type="SAM" id="MobiDB-lite"/>
    </source>
</evidence>
<dbReference type="SUPFAM" id="SSF48371">
    <property type="entry name" value="ARM repeat"/>
    <property type="match status" value="1"/>
</dbReference>
<evidence type="ECO:0000256" key="3">
    <source>
        <dbReference type="PROSITE-ProRule" id="PRU00317"/>
    </source>
</evidence>
<sequence>MAWTANPASMWGSGGLPNTFVSRATTRDNSSCRDAAQRPASARVEEIEGKSGSGSLVDGSFSMHSWDSRTPYGVKRTLTSDRSLPKTGFPDGASSQQRSFSTTSASQSLSGASQTFPFASRPQPVSLNPSSTQPRPAYGTTLSKSQSRGIDQPPTVYTKFDRPANPVKTADSAIGNGTSSFWPGTMSNVSPTEERWPRYSAQNRNDSLRCRRTNGEHPGYANYGSEHLGMQFGQLSMNGNSRPPTSYRPTMPSNGTPNYGSSVNSNFSFTRPHVNGASRGYDPAEDIEEIDRSMMHNLGLDTYMSPQSSTVYPDYSRSGPGNAYTPGKHFNDLRNVQPFRPSSQTRAQDSNGGFRPGASEYQSYANGLAQGDKRTSPVVPYPQLYIDPRFQQFIAQQMQRDPYAQIYNPYMLQDALQTQSYYPLMNPLTGVDPYANAGDMPPDEGVQSALMYEFKSNTKTKRYELKDIYDHIAEFAGDQHGSRFIQTKLETANSDEKERVFREIEPNAIQLMTDVFGNYVIQKFFEHGDQTHKKILANNMRGRVLDLSLQMYGCRVVQKALDHVLVDQQALLIRELEEHVVRCVKDQNGNHVIQKAIERCPPHTIAFIFEAFRGQVASLSIHSFGCRVIQRCLEHCEMSAKNQVLKELLELQGIPTMISNEYGNYVVQHIVAKDTGHGKLRVLDTVLQGLEGFSKHKFASNVVEKCLEQADDTWRRRVINKLADLSQHRRMEGGEDVIVGLIRDNYGNYVIQKLLDTLCAADFNNFIDLLQPAMTQAKRAGAGKQTQSIEKKMDRYMRPPHRHVNVNGIGVGIGMNSGINNGNPSFNKPGYPPATHHHQSHPQTHHLNHAHAHAHQQNNTQYHLAPPSAPRSPFPSSFTSAANTPSPPPSSFAASGQSLIGSGVQGLSGDTVEGAAAVVERGECRVGGGGGGVVR</sequence>
<dbReference type="PANTHER" id="PTHR12537:SF12">
    <property type="entry name" value="MATERNAL PROTEIN PUMILIO"/>
    <property type="match status" value="1"/>
</dbReference>
<dbReference type="Proteomes" id="UP001175353">
    <property type="component" value="Unassembled WGS sequence"/>
</dbReference>
<dbReference type="SMART" id="SM00025">
    <property type="entry name" value="Pumilio"/>
    <property type="match status" value="8"/>
</dbReference>
<feature type="repeat" description="Pumilio" evidence="3">
    <location>
        <begin position="611"/>
        <end position="646"/>
    </location>
</feature>
<feature type="repeat" description="Pumilio" evidence="3">
    <location>
        <begin position="685"/>
        <end position="720"/>
    </location>
</feature>
<reference evidence="6" key="1">
    <citation type="submission" date="2023-06" db="EMBL/GenBank/DDBJ databases">
        <title>Black Yeasts Isolated from many extreme environments.</title>
        <authorList>
            <person name="Coleine C."/>
            <person name="Stajich J.E."/>
            <person name="Selbmann L."/>
        </authorList>
    </citation>
    <scope>NUCLEOTIDE SEQUENCE</scope>
    <source>
        <strain evidence="6">CCFEE 5200</strain>
    </source>
</reference>
<feature type="compositionally biased region" description="Low complexity" evidence="4">
    <location>
        <begin position="93"/>
        <end position="115"/>
    </location>
</feature>
<evidence type="ECO:0000313" key="7">
    <source>
        <dbReference type="Proteomes" id="UP001175353"/>
    </source>
</evidence>
<feature type="compositionally biased region" description="Polar residues" evidence="4">
    <location>
        <begin position="175"/>
        <end position="191"/>
    </location>
</feature>
<feature type="domain" description="PUM-HD" evidence="5">
    <location>
        <begin position="446"/>
        <end position="797"/>
    </location>
</feature>
<dbReference type="AlphaFoldDB" id="A0AAN6H6R5"/>
<dbReference type="PROSITE" id="PS50303">
    <property type="entry name" value="PUM_HD"/>
    <property type="match status" value="1"/>
</dbReference>
<feature type="repeat" description="Pumilio" evidence="3">
    <location>
        <begin position="467"/>
        <end position="502"/>
    </location>
</feature>
<organism evidence="6 7">
    <name type="scientific">Friedmanniomyces endolithicus</name>
    <dbReference type="NCBI Taxonomy" id="329885"/>
    <lineage>
        <taxon>Eukaryota</taxon>
        <taxon>Fungi</taxon>
        <taxon>Dikarya</taxon>
        <taxon>Ascomycota</taxon>
        <taxon>Pezizomycotina</taxon>
        <taxon>Dothideomycetes</taxon>
        <taxon>Dothideomycetidae</taxon>
        <taxon>Mycosphaerellales</taxon>
        <taxon>Teratosphaeriaceae</taxon>
        <taxon>Friedmanniomyces</taxon>
    </lineage>
</organism>
<dbReference type="InterPro" id="IPR033133">
    <property type="entry name" value="PUM-HD"/>
</dbReference>
<comment type="function">
    <text evidence="2">RNA-binding nucleolar protein required for pre-rRNA processing. Involved in production of 18S rRNA and assembly of small ribosomal subunit.</text>
</comment>
<feature type="region of interest" description="Disordered" evidence="4">
    <location>
        <begin position="78"/>
        <end position="195"/>
    </location>
</feature>
<evidence type="ECO:0000313" key="6">
    <source>
        <dbReference type="EMBL" id="KAK0958125.1"/>
    </source>
</evidence>
<keyword evidence="7" id="KW-1185">Reference proteome</keyword>
<feature type="repeat" description="Pumilio" evidence="3">
    <location>
        <begin position="730"/>
        <end position="768"/>
    </location>
</feature>
<dbReference type="InterPro" id="IPR033712">
    <property type="entry name" value="Pumilio_RNA-bd"/>
</dbReference>
<feature type="region of interest" description="Disordered" evidence="4">
    <location>
        <begin position="820"/>
        <end position="897"/>
    </location>
</feature>
<dbReference type="Gene3D" id="1.25.10.10">
    <property type="entry name" value="Leucine-rich Repeat Variant"/>
    <property type="match status" value="1"/>
</dbReference>
<feature type="compositionally biased region" description="Polar residues" evidence="4">
    <location>
        <begin position="340"/>
        <end position="351"/>
    </location>
</feature>
<evidence type="ECO:0000259" key="5">
    <source>
        <dbReference type="PROSITE" id="PS50303"/>
    </source>
</evidence>
<dbReference type="EMBL" id="JAUJLE010000385">
    <property type="protein sequence ID" value="KAK0958125.1"/>
    <property type="molecule type" value="Genomic_DNA"/>
</dbReference>
<dbReference type="PANTHER" id="PTHR12537">
    <property type="entry name" value="RNA BINDING PROTEIN PUMILIO-RELATED"/>
    <property type="match status" value="1"/>
</dbReference>
<gene>
    <name evidence="6" type="primary">PUF3_2</name>
    <name evidence="6" type="ORF">LTR91_021504</name>
</gene>
<dbReference type="GO" id="GO:0005737">
    <property type="term" value="C:cytoplasm"/>
    <property type="evidence" value="ECO:0007669"/>
    <property type="project" value="TreeGrafter"/>
</dbReference>
<dbReference type="PROSITE" id="PS50302">
    <property type="entry name" value="PUM"/>
    <property type="match status" value="8"/>
</dbReference>
<evidence type="ECO:0000256" key="2">
    <source>
        <dbReference type="ARBA" id="ARBA00024893"/>
    </source>
</evidence>
<accession>A0AAN6H6R5</accession>
<dbReference type="GO" id="GO:0003730">
    <property type="term" value="F:mRNA 3'-UTR binding"/>
    <property type="evidence" value="ECO:0007669"/>
    <property type="project" value="TreeGrafter"/>
</dbReference>
<feature type="region of interest" description="Disordered" evidence="4">
    <location>
        <begin position="21"/>
        <end position="62"/>
    </location>
</feature>
<dbReference type="CDD" id="cd07920">
    <property type="entry name" value="Pumilio"/>
    <property type="match status" value="1"/>
</dbReference>
<keyword evidence="1" id="KW-0677">Repeat</keyword>
<feature type="repeat" description="Pumilio" evidence="3">
    <location>
        <begin position="539"/>
        <end position="574"/>
    </location>
</feature>
<feature type="compositionally biased region" description="Basic residues" evidence="4">
    <location>
        <begin position="835"/>
        <end position="854"/>
    </location>
</feature>
<dbReference type="InterPro" id="IPR001313">
    <property type="entry name" value="Pumilio_RNA-bd_rpt"/>
</dbReference>
<name>A0AAN6H6R5_9PEZI</name>
<proteinExistence type="predicted"/>
<feature type="repeat" description="Pumilio" evidence="3">
    <location>
        <begin position="647"/>
        <end position="684"/>
    </location>
</feature>
<protein>
    <submittedName>
        <fullName evidence="6">mRNA binding protein puf3</fullName>
    </submittedName>
</protein>
<evidence type="ECO:0000256" key="1">
    <source>
        <dbReference type="ARBA" id="ARBA00022737"/>
    </source>
</evidence>